<proteinExistence type="predicted"/>
<feature type="compositionally biased region" description="Gly residues" evidence="1">
    <location>
        <begin position="1"/>
        <end position="15"/>
    </location>
</feature>
<evidence type="ECO:0000313" key="3">
    <source>
        <dbReference type="Proteomes" id="UP001432027"/>
    </source>
</evidence>
<name>A0AAV5TRH4_9BILA</name>
<dbReference type="EMBL" id="BTSX01000004">
    <property type="protein sequence ID" value="GMS96814.1"/>
    <property type="molecule type" value="Genomic_DNA"/>
</dbReference>
<organism evidence="2 3">
    <name type="scientific">Pristionchus entomophagus</name>
    <dbReference type="NCBI Taxonomy" id="358040"/>
    <lineage>
        <taxon>Eukaryota</taxon>
        <taxon>Metazoa</taxon>
        <taxon>Ecdysozoa</taxon>
        <taxon>Nematoda</taxon>
        <taxon>Chromadorea</taxon>
        <taxon>Rhabditida</taxon>
        <taxon>Rhabditina</taxon>
        <taxon>Diplogasteromorpha</taxon>
        <taxon>Diplogasteroidea</taxon>
        <taxon>Neodiplogasteridae</taxon>
        <taxon>Pristionchus</taxon>
    </lineage>
</organism>
<protein>
    <submittedName>
        <fullName evidence="2">Uncharacterized protein</fullName>
    </submittedName>
</protein>
<reference evidence="2" key="1">
    <citation type="submission" date="2023-10" db="EMBL/GenBank/DDBJ databases">
        <title>Genome assembly of Pristionchus species.</title>
        <authorList>
            <person name="Yoshida K."/>
            <person name="Sommer R.J."/>
        </authorList>
    </citation>
    <scope>NUCLEOTIDE SEQUENCE</scope>
    <source>
        <strain evidence="2">RS0144</strain>
    </source>
</reference>
<feature type="region of interest" description="Disordered" evidence="1">
    <location>
        <begin position="37"/>
        <end position="100"/>
    </location>
</feature>
<sequence length="100" mass="10082">GGARGIGAGTGGSGAGLIPPANMHQYLAAAAMLSGVPYLNDHNNNNNNTSHNNNQHRDSVAAVPRHRSMHDGSGDAQVANMQAVSVGPPTNPHGGAVKRA</sequence>
<gene>
    <name evidence="2" type="ORF">PENTCL1PPCAC_18989</name>
</gene>
<dbReference type="AlphaFoldDB" id="A0AAV5TRH4"/>
<evidence type="ECO:0000256" key="1">
    <source>
        <dbReference type="SAM" id="MobiDB-lite"/>
    </source>
</evidence>
<accession>A0AAV5TRH4</accession>
<keyword evidence="3" id="KW-1185">Reference proteome</keyword>
<comment type="caution">
    <text evidence="2">The sequence shown here is derived from an EMBL/GenBank/DDBJ whole genome shotgun (WGS) entry which is preliminary data.</text>
</comment>
<feature type="compositionally biased region" description="Low complexity" evidence="1">
    <location>
        <begin position="40"/>
        <end position="53"/>
    </location>
</feature>
<dbReference type="Proteomes" id="UP001432027">
    <property type="component" value="Unassembled WGS sequence"/>
</dbReference>
<feature type="non-terminal residue" evidence="2">
    <location>
        <position position="1"/>
    </location>
</feature>
<evidence type="ECO:0000313" key="2">
    <source>
        <dbReference type="EMBL" id="GMS96814.1"/>
    </source>
</evidence>
<feature type="region of interest" description="Disordered" evidence="1">
    <location>
        <begin position="1"/>
        <end position="20"/>
    </location>
</feature>